<dbReference type="PANTHER" id="PTHR10938">
    <property type="entry name" value="TRANSLATION INITIATION FACTOR IF-3"/>
    <property type="match status" value="1"/>
</dbReference>
<evidence type="ECO:0000259" key="5">
    <source>
        <dbReference type="Pfam" id="PF05198"/>
    </source>
</evidence>
<proteinExistence type="inferred from homology"/>
<dbReference type="GO" id="GO:0032790">
    <property type="term" value="P:ribosome disassembly"/>
    <property type="evidence" value="ECO:0007669"/>
    <property type="project" value="TreeGrafter"/>
</dbReference>
<dbReference type="Gene3D" id="3.30.110.10">
    <property type="entry name" value="Translation initiation factor 3 (IF-3), C-terminal domain"/>
    <property type="match status" value="1"/>
</dbReference>
<protein>
    <submittedName>
        <fullName evidence="6">Translation initiation factor 3</fullName>
    </submittedName>
</protein>
<dbReference type="InterPro" id="IPR019813">
    <property type="entry name" value="Translation_initiation_fac3_CS"/>
</dbReference>
<keyword evidence="2 6" id="KW-0396">Initiation factor</keyword>
<dbReference type="PANTHER" id="PTHR10938:SF0">
    <property type="entry name" value="TRANSLATION INITIATION FACTOR IF-3, MITOCHONDRIAL"/>
    <property type="match status" value="1"/>
</dbReference>
<dbReference type="AlphaFoldDB" id="A0A3B1CTC7"/>
<dbReference type="Gene3D" id="3.10.20.80">
    <property type="entry name" value="Translation initiation factor 3 (IF-3), N-terminal domain"/>
    <property type="match status" value="1"/>
</dbReference>
<dbReference type="PROSITE" id="PS00938">
    <property type="entry name" value="IF3"/>
    <property type="match status" value="1"/>
</dbReference>
<dbReference type="GO" id="GO:0016020">
    <property type="term" value="C:membrane"/>
    <property type="evidence" value="ECO:0007669"/>
    <property type="project" value="TreeGrafter"/>
</dbReference>
<dbReference type="Pfam" id="PF05198">
    <property type="entry name" value="IF3_N"/>
    <property type="match status" value="1"/>
</dbReference>
<comment type="similarity">
    <text evidence="1">Belongs to the IF-3 family.</text>
</comment>
<dbReference type="InterPro" id="IPR036788">
    <property type="entry name" value="T_IF-3_C_sf"/>
</dbReference>
<reference evidence="6" key="1">
    <citation type="submission" date="2018-06" db="EMBL/GenBank/DDBJ databases">
        <authorList>
            <person name="Zhirakovskaya E."/>
        </authorList>
    </citation>
    <scope>NUCLEOTIDE SEQUENCE</scope>
</reference>
<dbReference type="SUPFAM" id="SSF55200">
    <property type="entry name" value="Translation initiation factor IF3, C-terminal domain"/>
    <property type="match status" value="1"/>
</dbReference>
<dbReference type="EMBL" id="UOGH01000031">
    <property type="protein sequence ID" value="VAX27184.1"/>
    <property type="molecule type" value="Genomic_DNA"/>
</dbReference>
<dbReference type="GO" id="GO:0043022">
    <property type="term" value="F:ribosome binding"/>
    <property type="evidence" value="ECO:0007669"/>
    <property type="project" value="TreeGrafter"/>
</dbReference>
<evidence type="ECO:0000256" key="3">
    <source>
        <dbReference type="ARBA" id="ARBA00022917"/>
    </source>
</evidence>
<dbReference type="InterPro" id="IPR001288">
    <property type="entry name" value="Translation_initiation_fac_3"/>
</dbReference>
<dbReference type="InterPro" id="IPR036787">
    <property type="entry name" value="T_IF-3_N_sf"/>
</dbReference>
<feature type="domain" description="Translation initiation factor 3 N-terminal" evidence="5">
    <location>
        <begin position="2"/>
        <end position="29"/>
    </location>
</feature>
<evidence type="ECO:0000256" key="1">
    <source>
        <dbReference type="ARBA" id="ARBA00005439"/>
    </source>
</evidence>
<sequence>MEVASNAKPPVCRIMDYGKFKYQQSKKHTHRKTIEVKEVKVRPQIDKHDLELKIKHIVRFLEAGNKAKVTMFFRGREIVRPELGMKVFHRIIEQLDDKYNIENRPRLEGKSITMIVAPK</sequence>
<dbReference type="Pfam" id="PF00707">
    <property type="entry name" value="IF3_C"/>
    <property type="match status" value="1"/>
</dbReference>
<evidence type="ECO:0000313" key="6">
    <source>
        <dbReference type="EMBL" id="VAX27184.1"/>
    </source>
</evidence>
<dbReference type="GO" id="GO:0003743">
    <property type="term" value="F:translation initiation factor activity"/>
    <property type="evidence" value="ECO:0007669"/>
    <property type="project" value="UniProtKB-KW"/>
</dbReference>
<dbReference type="FunFam" id="3.30.110.10:FF:000001">
    <property type="entry name" value="Translation initiation factor IF-3"/>
    <property type="match status" value="1"/>
</dbReference>
<dbReference type="SUPFAM" id="SSF54364">
    <property type="entry name" value="Translation initiation factor IF3, N-terminal domain"/>
    <property type="match status" value="1"/>
</dbReference>
<dbReference type="InterPro" id="IPR019814">
    <property type="entry name" value="Translation_initiation_fac_3_N"/>
</dbReference>
<name>A0A3B1CTC7_9ZZZZ</name>
<dbReference type="GO" id="GO:0005829">
    <property type="term" value="C:cytosol"/>
    <property type="evidence" value="ECO:0007669"/>
    <property type="project" value="TreeGrafter"/>
</dbReference>
<organism evidence="6">
    <name type="scientific">hydrothermal vent metagenome</name>
    <dbReference type="NCBI Taxonomy" id="652676"/>
    <lineage>
        <taxon>unclassified sequences</taxon>
        <taxon>metagenomes</taxon>
        <taxon>ecological metagenomes</taxon>
    </lineage>
</organism>
<keyword evidence="3" id="KW-0648">Protein biosynthesis</keyword>
<feature type="domain" description="Translation initiation factor 3 C-terminal" evidence="4">
    <location>
        <begin position="34"/>
        <end position="119"/>
    </location>
</feature>
<dbReference type="InterPro" id="IPR019815">
    <property type="entry name" value="Translation_initiation_fac_3_C"/>
</dbReference>
<evidence type="ECO:0000256" key="2">
    <source>
        <dbReference type="ARBA" id="ARBA00022540"/>
    </source>
</evidence>
<evidence type="ECO:0000259" key="4">
    <source>
        <dbReference type="Pfam" id="PF00707"/>
    </source>
</evidence>
<dbReference type="NCBIfam" id="TIGR00168">
    <property type="entry name" value="infC"/>
    <property type="match status" value="1"/>
</dbReference>
<accession>A0A3B1CTC7</accession>
<gene>
    <name evidence="6" type="ORF">MNBD_NITROSPIRAE02-1157</name>
</gene>